<dbReference type="GO" id="GO:0005524">
    <property type="term" value="F:ATP binding"/>
    <property type="evidence" value="ECO:0007669"/>
    <property type="project" value="UniProtKB-KW"/>
</dbReference>
<evidence type="ECO:0000256" key="3">
    <source>
        <dbReference type="ARBA" id="ARBA00022664"/>
    </source>
</evidence>
<dbReference type="Gene3D" id="1.10.510.10">
    <property type="entry name" value="Transferase(Phosphotransferase) domain 1"/>
    <property type="match status" value="1"/>
</dbReference>
<feature type="domain" description="Pan3 C-terminal knob" evidence="8">
    <location>
        <begin position="454"/>
        <end position="552"/>
    </location>
</feature>
<evidence type="ECO:0000256" key="6">
    <source>
        <dbReference type="ARBA" id="ARBA00023054"/>
    </source>
</evidence>
<protein>
    <submittedName>
        <fullName evidence="10">Pan3 pseudokinase domain-containing protein</fullName>
    </submittedName>
</protein>
<dbReference type="InterPro" id="IPR011009">
    <property type="entry name" value="Kinase-like_dom_sf"/>
</dbReference>
<dbReference type="AlphaFoldDB" id="A0A915DZ79"/>
<keyword evidence="4" id="KW-0547">Nucleotide-binding</keyword>
<dbReference type="PANTHER" id="PTHR12272:SF11">
    <property type="entry name" value="PAN2-PAN3 DEADENYLATION COMPLEX SUBUNIT PAN3"/>
    <property type="match status" value="1"/>
</dbReference>
<accession>A0A915DZ79</accession>
<dbReference type="PANTHER" id="PTHR12272">
    <property type="entry name" value="DEADENYLATION COMPLEX SUBUNIT PAN3"/>
    <property type="match status" value="1"/>
</dbReference>
<comment type="subcellular location">
    <subcellularLocation>
        <location evidence="1">Cytoplasm</location>
    </subcellularLocation>
</comment>
<evidence type="ECO:0000313" key="10">
    <source>
        <dbReference type="WBParaSite" id="jg24500.2"/>
    </source>
</evidence>
<evidence type="ECO:0000259" key="8">
    <source>
        <dbReference type="Pfam" id="PF18101"/>
    </source>
</evidence>
<dbReference type="Gene3D" id="1.20.5.5160">
    <property type="match status" value="1"/>
</dbReference>
<organism evidence="9 10">
    <name type="scientific">Ditylenchus dipsaci</name>
    <dbReference type="NCBI Taxonomy" id="166011"/>
    <lineage>
        <taxon>Eukaryota</taxon>
        <taxon>Metazoa</taxon>
        <taxon>Ecdysozoa</taxon>
        <taxon>Nematoda</taxon>
        <taxon>Chromadorea</taxon>
        <taxon>Rhabditida</taxon>
        <taxon>Tylenchina</taxon>
        <taxon>Tylenchomorpha</taxon>
        <taxon>Sphaerularioidea</taxon>
        <taxon>Anguinidae</taxon>
        <taxon>Anguininae</taxon>
        <taxon>Ditylenchus</taxon>
    </lineage>
</organism>
<keyword evidence="5" id="KW-0067">ATP-binding</keyword>
<evidence type="ECO:0000256" key="1">
    <source>
        <dbReference type="ARBA" id="ARBA00004496"/>
    </source>
</evidence>
<dbReference type="Proteomes" id="UP000887574">
    <property type="component" value="Unplaced"/>
</dbReference>
<dbReference type="GO" id="GO:0000289">
    <property type="term" value="P:nuclear-transcribed mRNA poly(A) tail shortening"/>
    <property type="evidence" value="ECO:0007669"/>
    <property type="project" value="InterPro"/>
</dbReference>
<dbReference type="GO" id="GO:0008143">
    <property type="term" value="F:poly(A) binding"/>
    <property type="evidence" value="ECO:0007669"/>
    <property type="project" value="TreeGrafter"/>
</dbReference>
<proteinExistence type="predicted"/>
<dbReference type="Gene3D" id="1.10.287.3700">
    <property type="match status" value="1"/>
</dbReference>
<evidence type="ECO:0000313" key="9">
    <source>
        <dbReference type="Proteomes" id="UP000887574"/>
    </source>
</evidence>
<evidence type="ECO:0000256" key="2">
    <source>
        <dbReference type="ARBA" id="ARBA00022490"/>
    </source>
</evidence>
<keyword evidence="2" id="KW-0963">Cytoplasm</keyword>
<evidence type="ECO:0000256" key="4">
    <source>
        <dbReference type="ARBA" id="ARBA00022741"/>
    </source>
</evidence>
<dbReference type="GO" id="GO:0006397">
    <property type="term" value="P:mRNA processing"/>
    <property type="evidence" value="ECO:0007669"/>
    <property type="project" value="UniProtKB-KW"/>
</dbReference>
<sequence length="613" mass="68419">MSSSYNNYEANSTTHPPPQIAGQQAFPTGSKLASYLHGTRTDFTRPPPMIPHSSAAQMVINNADVAAINYPLSQVTLSSEPIPDLDGSEEDRVSAFLNGDYAGSRDYFPNQSVGEALSPSMDVYHSCSAYYAYQGLPSHIWTNRIKSQQPVSPFFVNPALKAEIISRQLCLQCPSSSEEYPSVPVQVEQYFSLTPLNEHSKEPKPCTASAATSRLGSATAASSEANISTFRAFKNSDGLMYCLKRVPTPRPLSQKQLIACENWKRLCHSNVVQLKEVIQTRAFSENSFVFVYDFHPLAETLKTHYFGKGAKDQHTLLSKHMAGPNFSGLPENVIWNYIIQMSSAIRYIHSCGLAIRFLDIKKLLISGSKILIGCCGMDDVLHADNALKRTCFHVDDLRSFGMILIILAVGKLNATHQDCIASSMATIDQHVSMDLKNAIHLLYGAKSIHKVTSINEIMPMIGARFYGQIENLQLKNDFLEDELSKEVENGRLFRILCKLNIVNERPECYLLKLFRDYIFHQVTENGRPWVDFSHLSSCLNKLDAGVEESIQLNYESVWRTLGNACWITTMVLPPTNSSSQARSVRHSTSQIIHDNSKLYISPDSLLCKLLVTQ</sequence>
<reference evidence="10" key="1">
    <citation type="submission" date="2022-11" db="UniProtKB">
        <authorList>
            <consortium name="WormBaseParasite"/>
        </authorList>
    </citation>
    <scope>IDENTIFICATION</scope>
</reference>
<feature type="region of interest" description="Disordered" evidence="7">
    <location>
        <begin position="1"/>
        <end position="25"/>
    </location>
</feature>
<dbReference type="GO" id="GO:0000932">
    <property type="term" value="C:P-body"/>
    <property type="evidence" value="ECO:0007669"/>
    <property type="project" value="TreeGrafter"/>
</dbReference>
<dbReference type="WBParaSite" id="jg24500.2">
    <property type="protein sequence ID" value="jg24500.2"/>
    <property type="gene ID" value="jg24500"/>
</dbReference>
<dbReference type="Pfam" id="PF18101">
    <property type="entry name" value="Pan3_CK"/>
    <property type="match status" value="1"/>
</dbReference>
<keyword evidence="3" id="KW-0507">mRNA processing</keyword>
<dbReference type="SUPFAM" id="SSF56112">
    <property type="entry name" value="Protein kinase-like (PK-like)"/>
    <property type="match status" value="1"/>
</dbReference>
<evidence type="ECO:0000256" key="7">
    <source>
        <dbReference type="SAM" id="MobiDB-lite"/>
    </source>
</evidence>
<name>A0A915DZ79_9BILA</name>
<dbReference type="InterPro" id="IPR041332">
    <property type="entry name" value="Pan3_CK"/>
</dbReference>
<keyword evidence="9" id="KW-1185">Reference proteome</keyword>
<dbReference type="InterPro" id="IPR030844">
    <property type="entry name" value="PAN3"/>
</dbReference>
<keyword evidence="6" id="KW-0175">Coiled coil</keyword>
<dbReference type="GO" id="GO:0031251">
    <property type="term" value="C:PAN complex"/>
    <property type="evidence" value="ECO:0007669"/>
    <property type="project" value="InterPro"/>
</dbReference>
<feature type="compositionally biased region" description="Polar residues" evidence="7">
    <location>
        <begin position="1"/>
        <end position="14"/>
    </location>
</feature>
<evidence type="ECO:0000256" key="5">
    <source>
        <dbReference type="ARBA" id="ARBA00022840"/>
    </source>
</evidence>